<comment type="caution">
    <text evidence="7">The sequence shown here is derived from an EMBL/GenBank/DDBJ whole genome shotgun (WGS) entry which is preliminary data.</text>
</comment>
<dbReference type="FunFam" id="3.90.190.10:FF:000157">
    <property type="entry name" value="Protein-tyrosine phosphatase"/>
    <property type="match status" value="1"/>
</dbReference>
<dbReference type="InterPro" id="IPR020422">
    <property type="entry name" value="TYR_PHOSPHATASE_DUAL_dom"/>
</dbReference>
<dbReference type="InterPro" id="IPR000387">
    <property type="entry name" value="Tyr_Pase_dom"/>
</dbReference>
<dbReference type="PANTHER" id="PTHR45848:SF4">
    <property type="entry name" value="DUAL SPECIFICITY PROTEIN PHOSPHATASE 12"/>
    <property type="match status" value="1"/>
</dbReference>
<dbReference type="PANTHER" id="PTHR45848">
    <property type="entry name" value="DUAL SPECIFICITY PROTEIN PHOSPHATASE 12 FAMILY MEMBER"/>
    <property type="match status" value="1"/>
</dbReference>
<dbReference type="CDD" id="cd14498">
    <property type="entry name" value="DSP"/>
    <property type="match status" value="2"/>
</dbReference>
<dbReference type="Gene3D" id="3.90.190.10">
    <property type="entry name" value="Protein tyrosine phosphatase superfamily"/>
    <property type="match status" value="2"/>
</dbReference>
<keyword evidence="4" id="KW-0904">Protein phosphatase</keyword>
<dbReference type="EMBL" id="JAACJJ010000028">
    <property type="protein sequence ID" value="KAF5322269.1"/>
    <property type="molecule type" value="Genomic_DNA"/>
</dbReference>
<dbReference type="SMART" id="SM00195">
    <property type="entry name" value="DSPc"/>
    <property type="match status" value="1"/>
</dbReference>
<keyword evidence="3" id="KW-0378">Hydrolase</keyword>
<name>A0A8H5BFL1_9AGAR</name>
<reference evidence="7 8" key="1">
    <citation type="journal article" date="2020" name="ISME J.">
        <title>Uncovering the hidden diversity of litter-decomposition mechanisms in mushroom-forming fungi.</title>
        <authorList>
            <person name="Floudas D."/>
            <person name="Bentzer J."/>
            <person name="Ahren D."/>
            <person name="Johansson T."/>
            <person name="Persson P."/>
            <person name="Tunlid A."/>
        </authorList>
    </citation>
    <scope>NUCLEOTIDE SEQUENCE [LARGE SCALE GENOMIC DNA]</scope>
    <source>
        <strain evidence="7 8">CBS 101986</strain>
    </source>
</reference>
<dbReference type="PROSITE" id="PS50056">
    <property type="entry name" value="TYR_PHOSPHATASE_2"/>
    <property type="match status" value="1"/>
</dbReference>
<evidence type="ECO:0000256" key="1">
    <source>
        <dbReference type="ARBA" id="ARBA00008601"/>
    </source>
</evidence>
<dbReference type="Proteomes" id="UP000567179">
    <property type="component" value="Unassembled WGS sequence"/>
</dbReference>
<evidence type="ECO:0000313" key="8">
    <source>
        <dbReference type="Proteomes" id="UP000567179"/>
    </source>
</evidence>
<dbReference type="PROSITE" id="PS50054">
    <property type="entry name" value="TYR_PHOSPHATASE_DUAL"/>
    <property type="match status" value="1"/>
</dbReference>
<evidence type="ECO:0000259" key="5">
    <source>
        <dbReference type="PROSITE" id="PS50054"/>
    </source>
</evidence>
<dbReference type="AlphaFoldDB" id="A0A8H5BFL1"/>
<accession>A0A8H5BFL1</accession>
<dbReference type="SUPFAM" id="SSF52799">
    <property type="entry name" value="(Phosphotyrosine protein) phosphatases II"/>
    <property type="match status" value="2"/>
</dbReference>
<dbReference type="GO" id="GO:0004725">
    <property type="term" value="F:protein tyrosine phosphatase activity"/>
    <property type="evidence" value="ECO:0007669"/>
    <property type="project" value="UniProtKB-EC"/>
</dbReference>
<feature type="domain" description="Tyrosine-protein phosphatase" evidence="5">
    <location>
        <begin position="11"/>
        <end position="152"/>
    </location>
</feature>
<evidence type="ECO:0000256" key="4">
    <source>
        <dbReference type="ARBA" id="ARBA00022912"/>
    </source>
</evidence>
<keyword evidence="8" id="KW-1185">Reference proteome</keyword>
<organism evidence="7 8">
    <name type="scientific">Psilocybe cf. subviscida</name>
    <dbReference type="NCBI Taxonomy" id="2480587"/>
    <lineage>
        <taxon>Eukaryota</taxon>
        <taxon>Fungi</taxon>
        <taxon>Dikarya</taxon>
        <taxon>Basidiomycota</taxon>
        <taxon>Agaricomycotina</taxon>
        <taxon>Agaricomycetes</taxon>
        <taxon>Agaricomycetidae</taxon>
        <taxon>Agaricales</taxon>
        <taxon>Agaricineae</taxon>
        <taxon>Strophariaceae</taxon>
        <taxon>Psilocybe</taxon>
    </lineage>
</organism>
<dbReference type="PROSITE" id="PS00383">
    <property type="entry name" value="TYR_PHOSPHATASE_1"/>
    <property type="match status" value="1"/>
</dbReference>
<evidence type="ECO:0000256" key="2">
    <source>
        <dbReference type="ARBA" id="ARBA00013064"/>
    </source>
</evidence>
<dbReference type="GO" id="GO:0008138">
    <property type="term" value="F:protein tyrosine/serine/threonine phosphatase activity"/>
    <property type="evidence" value="ECO:0007669"/>
    <property type="project" value="TreeGrafter"/>
</dbReference>
<sequence>MSCTSTSSSSAPCVTEVLEDQLYLGNLQVALSAEQKETLSITHIVSVCPEYPSTGRQHLYIPVQDTEYDDLLAHLPESCSFIEDALSRGGRVLVHCVMGISRSATVVAAFLMKTQKLSPSAAIKRLKYIRPQVHPNYGFIKQLCVFAKCHYNPTSNHPGYKSWKRRHAQDVTYFLNHIEDTVSIIPNKLLLSSDFPSDPEQAQSLLLDIGVTHLVSLSPAEISSAATLVTNHHHISINGHSPEALLLALPDVVSYIQNALKEEGNMVLVHCLIESRVCIAASAYLMASQKISPARASAAIQEGENLIFIMHALPEDISASVSALPLFNPTRNFTRHLEVFQACAYAPKASNLAVRDFIASEKTPKSQIGAGTSMPTRVTENLRKSLLGETQLDLHAFGDTLKPVHTFPYAMRSSVTS</sequence>
<dbReference type="InterPro" id="IPR016130">
    <property type="entry name" value="Tyr_Pase_AS"/>
</dbReference>
<evidence type="ECO:0000259" key="6">
    <source>
        <dbReference type="PROSITE" id="PS50056"/>
    </source>
</evidence>
<dbReference type="EC" id="3.1.3.48" evidence="2"/>
<dbReference type="InterPro" id="IPR000340">
    <property type="entry name" value="Dual-sp_phosphatase_cat-dom"/>
</dbReference>
<evidence type="ECO:0000313" key="7">
    <source>
        <dbReference type="EMBL" id="KAF5322269.1"/>
    </source>
</evidence>
<dbReference type="Pfam" id="PF00782">
    <property type="entry name" value="DSPc"/>
    <property type="match status" value="1"/>
</dbReference>
<dbReference type="OrthoDB" id="10252009at2759"/>
<gene>
    <name evidence="7" type="ORF">D9619_000122</name>
</gene>
<proteinExistence type="inferred from homology"/>
<evidence type="ECO:0000256" key="3">
    <source>
        <dbReference type="ARBA" id="ARBA00022801"/>
    </source>
</evidence>
<comment type="similarity">
    <text evidence="1">Belongs to the protein-tyrosine phosphatase family. Non-receptor class dual specificity subfamily.</text>
</comment>
<protein>
    <recommendedName>
        <fullName evidence="2">protein-tyrosine-phosphatase</fullName>
        <ecNumber evidence="2">3.1.3.48</ecNumber>
    </recommendedName>
</protein>
<feature type="domain" description="Tyrosine specific protein phosphatases" evidence="6">
    <location>
        <begin position="66"/>
        <end position="131"/>
    </location>
</feature>
<dbReference type="InterPro" id="IPR029021">
    <property type="entry name" value="Prot-tyrosine_phosphatase-like"/>
</dbReference>